<name>A0ABY8VLP1_9CORY</name>
<gene>
    <name evidence="1" type="ORF">QP029_14075</name>
</gene>
<dbReference type="RefSeq" id="WP_284874862.1">
    <property type="nucleotide sequence ID" value="NZ_CP126970.1"/>
</dbReference>
<organism evidence="1 2">
    <name type="scientific">Corynebacterium suedekumii</name>
    <dbReference type="NCBI Taxonomy" id="3049801"/>
    <lineage>
        <taxon>Bacteria</taxon>
        <taxon>Bacillati</taxon>
        <taxon>Actinomycetota</taxon>
        <taxon>Actinomycetes</taxon>
        <taxon>Mycobacteriales</taxon>
        <taxon>Corynebacteriaceae</taxon>
        <taxon>Corynebacterium</taxon>
    </lineage>
</organism>
<sequence>MRTTDFSAAPPQGRAGAFFFSCNYYHSPLGMVRQVIRWPKLSARLRATPGYLWHRSYYQFPLGIGLLVGFDTQESLKEFARTPEHVELMHWLLPEDPDQEVAKGGFIRILVPQEHGYTNGNCNAQGRMSMIRRFAPLAGESDPPATTPLTDPPVGPARLVRSTLAVVRDTLFGPRR</sequence>
<evidence type="ECO:0008006" key="3">
    <source>
        <dbReference type="Google" id="ProtNLM"/>
    </source>
</evidence>
<keyword evidence="2" id="KW-1185">Reference proteome</keyword>
<accession>A0ABY8VLP1</accession>
<dbReference type="EMBL" id="CP126970">
    <property type="protein sequence ID" value="WIM70272.1"/>
    <property type="molecule type" value="Genomic_DNA"/>
</dbReference>
<evidence type="ECO:0000313" key="1">
    <source>
        <dbReference type="EMBL" id="WIM70272.1"/>
    </source>
</evidence>
<proteinExistence type="predicted"/>
<protein>
    <recommendedName>
        <fullName evidence="3">DUF4188 domain-containing protein</fullName>
    </recommendedName>
</protein>
<evidence type="ECO:0000313" key="2">
    <source>
        <dbReference type="Proteomes" id="UP001238805"/>
    </source>
</evidence>
<dbReference type="Proteomes" id="UP001238805">
    <property type="component" value="Chromosome"/>
</dbReference>
<reference evidence="1 2" key="1">
    <citation type="submission" date="2023-05" db="EMBL/GenBank/DDBJ databases">
        <title>Corynebacterium suedekumii sp. nov. and Corynebacterium breve sp. nov. isolated from raw cow's milk.</title>
        <authorList>
            <person name="Baer M.K."/>
            <person name="Mehl L."/>
            <person name="Hellmuth R."/>
            <person name="Marke G."/>
            <person name="Lipski A."/>
        </authorList>
    </citation>
    <scope>NUCLEOTIDE SEQUENCE [LARGE SCALE GENOMIC DNA]</scope>
    <source>
        <strain evidence="1 2">LM112</strain>
    </source>
</reference>